<feature type="transmembrane region" description="Helical" evidence="5">
    <location>
        <begin position="88"/>
        <end position="108"/>
    </location>
</feature>
<comment type="subcellular location">
    <subcellularLocation>
        <location evidence="1">Membrane</location>
        <topology evidence="1">Multi-pass membrane protein</topology>
    </subcellularLocation>
</comment>
<sequence length="337" mass="35582">MRFLFLLKPGEVLSFPLPTVPVTLFGMILGLGGLSNGWRTAGRIWQAPAVVGDVLAVLTALIWATLLVLYAGKWFWARDDAVAEARHPVQGFFLALLPVSSMIVAIVLAPMLPYAAWVLCMAGVAGQVVFSAYGMGGIWQGGRTPETTTPVLYMPTVGGGFVSAIALSAFGHADWGILFFGGGFISWIVLESLIVHRLMMLPELAPALRTTLGIHLAPPAVGCVAYLSVTAGPPDVMAQMLFGYALFQAAIMIRLVPWLRVQSFTAGYWAYTFAVSALPLAALRFIEKGYAGPVASMALPLFAAANVIIGAILLGTIALLVRGKLLPASVAPVAAAD</sequence>
<dbReference type="Pfam" id="PF03595">
    <property type="entry name" value="SLAC1"/>
    <property type="match status" value="1"/>
</dbReference>
<protein>
    <submittedName>
        <fullName evidence="6">Dicarboxylate transporter/tellurite-resistance protein TehA</fullName>
    </submittedName>
</protein>
<feature type="transmembrane region" description="Helical" evidence="5">
    <location>
        <begin position="207"/>
        <end position="230"/>
    </location>
</feature>
<name>A0A512DPU0_9PROT</name>
<feature type="transmembrane region" description="Helical" evidence="5">
    <location>
        <begin position="298"/>
        <end position="321"/>
    </location>
</feature>
<dbReference type="PANTHER" id="PTHR37955:SF1">
    <property type="entry name" value="DEP DOMAIN-CONTAINING PROTEIN"/>
    <property type="match status" value="1"/>
</dbReference>
<feature type="transmembrane region" description="Helical" evidence="5">
    <location>
        <begin position="176"/>
        <end position="195"/>
    </location>
</feature>
<keyword evidence="4 5" id="KW-0472">Membrane</keyword>
<reference evidence="6 7" key="1">
    <citation type="submission" date="2019-07" db="EMBL/GenBank/DDBJ databases">
        <title>Whole genome shotgun sequence of Skermanella aerolata NBRC 106429.</title>
        <authorList>
            <person name="Hosoyama A."/>
            <person name="Uohara A."/>
            <person name="Ohji S."/>
            <person name="Ichikawa N."/>
        </authorList>
    </citation>
    <scope>NUCLEOTIDE SEQUENCE [LARGE SCALE GENOMIC DNA]</scope>
    <source>
        <strain evidence="6 7">NBRC 106429</strain>
    </source>
</reference>
<feature type="transmembrane region" description="Helical" evidence="5">
    <location>
        <begin position="236"/>
        <end position="256"/>
    </location>
</feature>
<dbReference type="PANTHER" id="PTHR37955">
    <property type="entry name" value="TELLURITE RESISTANCE PROTEIN TEHA"/>
    <property type="match status" value="1"/>
</dbReference>
<dbReference type="Proteomes" id="UP000321523">
    <property type="component" value="Unassembled WGS sequence"/>
</dbReference>
<feature type="transmembrane region" description="Helical" evidence="5">
    <location>
        <begin position="114"/>
        <end position="139"/>
    </location>
</feature>
<dbReference type="InterPro" id="IPR038665">
    <property type="entry name" value="Voltage-dep_anion_channel_sf"/>
</dbReference>
<evidence type="ECO:0000256" key="3">
    <source>
        <dbReference type="ARBA" id="ARBA00022989"/>
    </source>
</evidence>
<dbReference type="InterPro" id="IPR039264">
    <property type="entry name" value="TehA"/>
</dbReference>
<evidence type="ECO:0000256" key="2">
    <source>
        <dbReference type="ARBA" id="ARBA00022692"/>
    </source>
</evidence>
<dbReference type="InterPro" id="IPR052951">
    <property type="entry name" value="Tellurite_res_ion_channel"/>
</dbReference>
<keyword evidence="7" id="KW-1185">Reference proteome</keyword>
<evidence type="ECO:0000313" key="7">
    <source>
        <dbReference type="Proteomes" id="UP000321523"/>
    </source>
</evidence>
<feature type="transmembrane region" description="Helical" evidence="5">
    <location>
        <begin position="12"/>
        <end position="34"/>
    </location>
</feature>
<feature type="transmembrane region" description="Helical" evidence="5">
    <location>
        <begin position="268"/>
        <end position="286"/>
    </location>
</feature>
<dbReference type="Gene3D" id="1.50.10.150">
    <property type="entry name" value="Voltage-dependent anion channel"/>
    <property type="match status" value="1"/>
</dbReference>
<dbReference type="GO" id="GO:0046583">
    <property type="term" value="F:monoatomic cation efflux transmembrane transporter activity"/>
    <property type="evidence" value="ECO:0007669"/>
    <property type="project" value="TreeGrafter"/>
</dbReference>
<evidence type="ECO:0000256" key="5">
    <source>
        <dbReference type="SAM" id="Phobius"/>
    </source>
</evidence>
<dbReference type="InterPro" id="IPR004695">
    <property type="entry name" value="SLAC1/Mae1/Ssu1/TehA"/>
</dbReference>
<dbReference type="EMBL" id="BJYZ01000011">
    <property type="protein sequence ID" value="GEO38492.1"/>
    <property type="molecule type" value="Genomic_DNA"/>
</dbReference>
<dbReference type="NCBIfam" id="NF008032">
    <property type="entry name" value="PRK10764.1"/>
    <property type="match status" value="1"/>
</dbReference>
<gene>
    <name evidence="6" type="ORF">SAE02_26400</name>
</gene>
<dbReference type="OrthoDB" id="309023at2"/>
<comment type="caution">
    <text evidence="6">The sequence shown here is derived from an EMBL/GenBank/DDBJ whole genome shotgun (WGS) entry which is preliminary data.</text>
</comment>
<keyword evidence="2 5" id="KW-0812">Transmembrane</keyword>
<accession>A0A512DPU0</accession>
<organism evidence="6 7">
    <name type="scientific">Skermanella aerolata</name>
    <dbReference type="NCBI Taxonomy" id="393310"/>
    <lineage>
        <taxon>Bacteria</taxon>
        <taxon>Pseudomonadati</taxon>
        <taxon>Pseudomonadota</taxon>
        <taxon>Alphaproteobacteria</taxon>
        <taxon>Rhodospirillales</taxon>
        <taxon>Azospirillaceae</taxon>
        <taxon>Skermanella</taxon>
    </lineage>
</organism>
<evidence type="ECO:0000313" key="6">
    <source>
        <dbReference type="EMBL" id="GEO38492.1"/>
    </source>
</evidence>
<keyword evidence="3 5" id="KW-1133">Transmembrane helix</keyword>
<dbReference type="CDD" id="cd09324">
    <property type="entry name" value="TDT_TehA"/>
    <property type="match status" value="1"/>
</dbReference>
<feature type="transmembrane region" description="Helical" evidence="5">
    <location>
        <begin position="54"/>
        <end position="76"/>
    </location>
</feature>
<evidence type="ECO:0000256" key="1">
    <source>
        <dbReference type="ARBA" id="ARBA00004141"/>
    </source>
</evidence>
<proteinExistence type="predicted"/>
<dbReference type="AlphaFoldDB" id="A0A512DPU0"/>
<dbReference type="GO" id="GO:0005886">
    <property type="term" value="C:plasma membrane"/>
    <property type="evidence" value="ECO:0007669"/>
    <property type="project" value="TreeGrafter"/>
</dbReference>
<feature type="transmembrane region" description="Helical" evidence="5">
    <location>
        <begin position="151"/>
        <end position="170"/>
    </location>
</feature>
<evidence type="ECO:0000256" key="4">
    <source>
        <dbReference type="ARBA" id="ARBA00023136"/>
    </source>
</evidence>